<sequence length="180" mass="19154">MASGLSLPLAHHEESHMSVFDRRSVRTTLLAAAWALLVCAGQASAAEDPAVAAEVMAAAKAQWAAQDQNKPAAQSFSTVADDYTEFNPDVPTLIEGKGLAGRMFDASLQGGSQGLLSDMINPHVQVYGDTAILAYNYVGMVKDKDGKIDNVLAKSTRVYVRQNGTWMLVHANFAPVTSGD</sequence>
<dbReference type="EMBL" id="VICD02000086">
    <property type="protein sequence ID" value="KAB8193910.1"/>
    <property type="molecule type" value="Genomic_DNA"/>
</dbReference>
<evidence type="ECO:0000259" key="1">
    <source>
        <dbReference type="Pfam" id="PF08332"/>
    </source>
</evidence>
<proteinExistence type="predicted"/>
<dbReference type="Gene3D" id="3.10.450.50">
    <property type="match status" value="1"/>
</dbReference>
<accession>A0A508B0Y0</accession>
<name>A0A508B0Y0_9GAMM</name>
<evidence type="ECO:0000313" key="2">
    <source>
        <dbReference type="EMBL" id="KAB8193910.1"/>
    </source>
</evidence>
<comment type="caution">
    <text evidence="2">The sequence shown here is derived from an EMBL/GenBank/DDBJ whole genome shotgun (WGS) entry which is preliminary data.</text>
</comment>
<dbReference type="AlphaFoldDB" id="A0A508B0Y0"/>
<protein>
    <submittedName>
        <fullName evidence="2">DUF4440 domain-containing protein</fullName>
    </submittedName>
</protein>
<feature type="domain" description="Calcium/calmodulin-dependent protein kinase II association-domain" evidence="1">
    <location>
        <begin position="74"/>
        <end position="171"/>
    </location>
</feature>
<dbReference type="InterPro" id="IPR032710">
    <property type="entry name" value="NTF2-like_dom_sf"/>
</dbReference>
<dbReference type="GO" id="GO:0005516">
    <property type="term" value="F:calmodulin binding"/>
    <property type="evidence" value="ECO:0007669"/>
    <property type="project" value="InterPro"/>
</dbReference>
<organism evidence="2 3">
    <name type="scientific">Marilutibacter maris</name>
    <dbReference type="NCBI Taxonomy" id="1605891"/>
    <lineage>
        <taxon>Bacteria</taxon>
        <taxon>Pseudomonadati</taxon>
        <taxon>Pseudomonadota</taxon>
        <taxon>Gammaproteobacteria</taxon>
        <taxon>Lysobacterales</taxon>
        <taxon>Lysobacteraceae</taxon>
        <taxon>Marilutibacter</taxon>
    </lineage>
</organism>
<dbReference type="Pfam" id="PF08332">
    <property type="entry name" value="CaMKII_AD"/>
    <property type="match status" value="1"/>
</dbReference>
<dbReference type="Proteomes" id="UP000320431">
    <property type="component" value="Unassembled WGS sequence"/>
</dbReference>
<dbReference type="GO" id="GO:0004683">
    <property type="term" value="F:calcium/calmodulin-dependent protein kinase activity"/>
    <property type="evidence" value="ECO:0007669"/>
    <property type="project" value="InterPro"/>
</dbReference>
<reference evidence="2 3" key="1">
    <citation type="submission" date="2019-10" db="EMBL/GenBank/DDBJ databases">
        <title>Lysobacter alkalisoli sp. nov., isolated from saline-alkaline soil.</title>
        <authorList>
            <person name="Sun J.-Q."/>
        </authorList>
    </citation>
    <scope>NUCLEOTIDE SEQUENCE [LARGE SCALE GENOMIC DNA]</scope>
    <source>
        <strain evidence="2 3">KCTC 42381</strain>
    </source>
</reference>
<gene>
    <name evidence="2" type="ORF">FKV24_006105</name>
</gene>
<dbReference type="InterPro" id="IPR013543">
    <property type="entry name" value="Ca/CaM-dep_prot_kinase-assoc"/>
</dbReference>
<dbReference type="SUPFAM" id="SSF54427">
    <property type="entry name" value="NTF2-like"/>
    <property type="match status" value="1"/>
</dbReference>
<evidence type="ECO:0000313" key="3">
    <source>
        <dbReference type="Proteomes" id="UP000320431"/>
    </source>
</evidence>